<feature type="domain" description="Helicase ATP-binding" evidence="10">
    <location>
        <begin position="654"/>
        <end position="841"/>
    </location>
</feature>
<keyword evidence="9" id="KW-0234">DNA repair</keyword>
<dbReference type="GO" id="GO:0006338">
    <property type="term" value="P:chromatin remodeling"/>
    <property type="evidence" value="ECO:0007669"/>
    <property type="project" value="UniProtKB-UniRule"/>
</dbReference>
<evidence type="ECO:0000313" key="14">
    <source>
        <dbReference type="Proteomes" id="UP001642409"/>
    </source>
</evidence>
<dbReference type="Gene3D" id="3.40.50.10810">
    <property type="entry name" value="Tandem AAA-ATPase domain"/>
    <property type="match status" value="1"/>
</dbReference>
<dbReference type="GO" id="GO:0031011">
    <property type="term" value="C:Ino80 complex"/>
    <property type="evidence" value="ECO:0007669"/>
    <property type="project" value="UniProtKB-UniRule"/>
</dbReference>
<dbReference type="PROSITE" id="PS51194">
    <property type="entry name" value="HELICASE_CTER"/>
    <property type="match status" value="1"/>
</dbReference>
<dbReference type="PROSITE" id="PS51192">
    <property type="entry name" value="HELICASE_ATP_BIND_1"/>
    <property type="match status" value="1"/>
</dbReference>
<keyword evidence="8" id="KW-0539">Nucleus</keyword>
<name>A0AA86P0Q6_9EUKA</name>
<reference evidence="13 14" key="2">
    <citation type="submission" date="2024-07" db="EMBL/GenBank/DDBJ databases">
        <authorList>
            <person name="Akdeniz Z."/>
        </authorList>
    </citation>
    <scope>NUCLEOTIDE SEQUENCE [LARGE SCALE GENOMIC DNA]</scope>
</reference>
<comment type="caution">
    <text evidence="12">The sequence shown here is derived from an EMBL/GenBank/DDBJ whole genome shotgun (WGS) entry which is preliminary data.</text>
</comment>
<dbReference type="Gene3D" id="3.40.50.300">
    <property type="entry name" value="P-loop containing nucleotide triphosphate hydrolases"/>
    <property type="match status" value="2"/>
</dbReference>
<dbReference type="PANTHER" id="PTHR45685:SF2">
    <property type="entry name" value="CHROMATIN-REMODELING ATPASE INO80"/>
    <property type="match status" value="1"/>
</dbReference>
<evidence type="ECO:0000256" key="8">
    <source>
        <dbReference type="ARBA" id="ARBA00023242"/>
    </source>
</evidence>
<keyword evidence="6" id="KW-0156">Chromatin regulator</keyword>
<dbReference type="SMART" id="SM00490">
    <property type="entry name" value="HELICc"/>
    <property type="match status" value="1"/>
</dbReference>
<dbReference type="EMBL" id="CAXDID020000049">
    <property type="protein sequence ID" value="CAL6004379.1"/>
    <property type="molecule type" value="Genomic_DNA"/>
</dbReference>
<keyword evidence="4 12" id="KW-0347">Helicase</keyword>
<keyword evidence="3 9" id="KW-0378">Hydrolase</keyword>
<evidence type="ECO:0000313" key="12">
    <source>
        <dbReference type="EMBL" id="CAI9928923.1"/>
    </source>
</evidence>
<comment type="domain">
    <text evidence="9">The DBINO region is involved in binding to DNA.</text>
</comment>
<comment type="catalytic activity">
    <reaction evidence="9">
        <text>ATP + H2O = ADP + phosphate + H(+)</text>
        <dbReference type="Rhea" id="RHEA:13065"/>
        <dbReference type="ChEBI" id="CHEBI:15377"/>
        <dbReference type="ChEBI" id="CHEBI:15378"/>
        <dbReference type="ChEBI" id="CHEBI:30616"/>
        <dbReference type="ChEBI" id="CHEBI:43474"/>
        <dbReference type="ChEBI" id="CHEBI:456216"/>
    </reaction>
</comment>
<reference evidence="12" key="1">
    <citation type="submission" date="2023-06" db="EMBL/GenBank/DDBJ databases">
        <authorList>
            <person name="Kurt Z."/>
        </authorList>
    </citation>
    <scope>NUCLEOTIDE SEQUENCE</scope>
</reference>
<dbReference type="PANTHER" id="PTHR45685">
    <property type="entry name" value="HELICASE SRCAP-RELATED"/>
    <property type="match status" value="1"/>
</dbReference>
<gene>
    <name evidence="12" type="ORF">HINF_LOCUS16568</name>
    <name evidence="13" type="ORF">HINF_LOCUS18852</name>
</gene>
<dbReference type="InterPro" id="IPR038718">
    <property type="entry name" value="SNF2-like_sf"/>
</dbReference>
<dbReference type="GO" id="GO:0004386">
    <property type="term" value="F:helicase activity"/>
    <property type="evidence" value="ECO:0007669"/>
    <property type="project" value="UniProtKB-KW"/>
</dbReference>
<dbReference type="InterPro" id="IPR001650">
    <property type="entry name" value="Helicase_C-like"/>
</dbReference>
<comment type="similarity">
    <text evidence="9">Belongs to the SNF2/RAD54 helicase family.</text>
</comment>
<evidence type="ECO:0000256" key="9">
    <source>
        <dbReference type="RuleBase" id="RU368001"/>
    </source>
</evidence>
<evidence type="ECO:0000256" key="5">
    <source>
        <dbReference type="ARBA" id="ARBA00022840"/>
    </source>
</evidence>
<evidence type="ECO:0000259" key="11">
    <source>
        <dbReference type="PROSITE" id="PS51194"/>
    </source>
</evidence>
<evidence type="ECO:0000313" key="13">
    <source>
        <dbReference type="EMBL" id="CAL6004379.1"/>
    </source>
</evidence>
<dbReference type="GO" id="GO:0042393">
    <property type="term" value="F:histone binding"/>
    <property type="evidence" value="ECO:0007669"/>
    <property type="project" value="TreeGrafter"/>
</dbReference>
<comment type="function">
    <text evidence="9">ATPase component of the INO80 complex which remodels chromatin by shifting nucleosomes and is involved in DNA repair.</text>
</comment>
<dbReference type="EC" id="3.6.4.-" evidence="9"/>
<evidence type="ECO:0000256" key="6">
    <source>
        <dbReference type="ARBA" id="ARBA00022853"/>
    </source>
</evidence>
<evidence type="ECO:0000256" key="1">
    <source>
        <dbReference type="ARBA" id="ARBA00004123"/>
    </source>
</evidence>
<evidence type="ECO:0000256" key="4">
    <source>
        <dbReference type="ARBA" id="ARBA00022806"/>
    </source>
</evidence>
<keyword evidence="5 9" id="KW-0067">ATP-binding</keyword>
<dbReference type="InterPro" id="IPR050520">
    <property type="entry name" value="INO80/SWR1_helicase"/>
</dbReference>
<dbReference type="SUPFAM" id="SSF52540">
    <property type="entry name" value="P-loop containing nucleoside triphosphate hydrolases"/>
    <property type="match status" value="2"/>
</dbReference>
<dbReference type="Pfam" id="PF00271">
    <property type="entry name" value="Helicase_C"/>
    <property type="match status" value="1"/>
</dbReference>
<accession>A0AA86P0Q6</accession>
<keyword evidence="14" id="KW-1185">Reference proteome</keyword>
<keyword evidence="7 9" id="KW-0238">DNA-binding</keyword>
<keyword evidence="2" id="KW-0547">Nucleotide-binding</keyword>
<dbReference type="Pfam" id="PF00176">
    <property type="entry name" value="SNF2-rel_dom"/>
    <property type="match status" value="1"/>
</dbReference>
<proteinExistence type="inferred from homology"/>
<evidence type="ECO:0000256" key="3">
    <source>
        <dbReference type="ARBA" id="ARBA00022801"/>
    </source>
</evidence>
<dbReference type="GO" id="GO:0006281">
    <property type="term" value="P:DNA repair"/>
    <property type="evidence" value="ECO:0007669"/>
    <property type="project" value="UniProtKB-UniRule"/>
</dbReference>
<dbReference type="GO" id="GO:0005524">
    <property type="term" value="F:ATP binding"/>
    <property type="evidence" value="ECO:0007669"/>
    <property type="project" value="UniProtKB-UniRule"/>
</dbReference>
<dbReference type="SMART" id="SM00487">
    <property type="entry name" value="DEXDc"/>
    <property type="match status" value="1"/>
</dbReference>
<organism evidence="12">
    <name type="scientific">Hexamita inflata</name>
    <dbReference type="NCBI Taxonomy" id="28002"/>
    <lineage>
        <taxon>Eukaryota</taxon>
        <taxon>Metamonada</taxon>
        <taxon>Diplomonadida</taxon>
        <taxon>Hexamitidae</taxon>
        <taxon>Hexamitinae</taxon>
        <taxon>Hexamita</taxon>
    </lineage>
</organism>
<comment type="subunit">
    <text evidence="9">Component of the INO80 chromatin-remodeling complex.</text>
</comment>
<dbReference type="InterPro" id="IPR014001">
    <property type="entry name" value="Helicase_ATP-bd"/>
</dbReference>
<evidence type="ECO:0000256" key="7">
    <source>
        <dbReference type="ARBA" id="ARBA00023125"/>
    </source>
</evidence>
<evidence type="ECO:0000256" key="2">
    <source>
        <dbReference type="ARBA" id="ARBA00022741"/>
    </source>
</evidence>
<keyword evidence="9" id="KW-0227">DNA damage</keyword>
<dbReference type="GO" id="GO:0003677">
    <property type="term" value="F:DNA binding"/>
    <property type="evidence" value="ECO:0007669"/>
    <property type="project" value="UniProtKB-UniRule"/>
</dbReference>
<dbReference type="CDD" id="cd18793">
    <property type="entry name" value="SF2_C_SNF"/>
    <property type="match status" value="1"/>
</dbReference>
<dbReference type="InterPro" id="IPR000330">
    <property type="entry name" value="SNF2_N"/>
</dbReference>
<dbReference type="InterPro" id="IPR027417">
    <property type="entry name" value="P-loop_NTPase"/>
</dbReference>
<dbReference type="EMBL" id="CATOUU010000424">
    <property type="protein sequence ID" value="CAI9928923.1"/>
    <property type="molecule type" value="Genomic_DNA"/>
</dbReference>
<protein>
    <recommendedName>
        <fullName evidence="9">Chromatin-remodeling ATPase INO80</fullName>
        <ecNumber evidence="9">3.6.4.-</ecNumber>
    </recommendedName>
</protein>
<dbReference type="GO" id="GO:0016887">
    <property type="term" value="F:ATP hydrolysis activity"/>
    <property type="evidence" value="ECO:0007669"/>
    <property type="project" value="TreeGrafter"/>
</dbReference>
<sequence>MKQIQFYYDNIARDGLILNQNQQQIQKQQQFMYNLQLPKCQAQTDSQELINSYDKLEDIDQYINDQTQYILDLQYAQCDELHHPVLPKLQNPLSIKYPNNNVLNSVTLSFFELINDERILIDNIPQTFNQDDLFYKQCVEEAEQQFSNNLHEFLPLEQIQSQEQSIQINYQEGITVILDQIQTHLLPQLQPTLQQKLQLAIQLLLQQKIESARIQSVNHYISLITKQSKIIINQCETEKLIIEGDQCIYKIISPICYSGNNLESLCDLLHIQFEKLQWIPTYNVERQQILTDHLSVFPEDFLCQDQFLQQNSNNESLYIKELLQLILLSLISYYYDSNYINHANKQVIYPDIIDQQFNPHLTKFFEFTPLPFCYQKYSQVLQPNFYQQLSEIPAVMSPLLPDRYDYLISNAGNIYSFNQITEQYEPEQKSQVNYHQKMKQKQQEIQFSEEIKIQEQPVEIIQQFTTFSTLTPPDSSLIKVDFIPTQQLPIPDYFMPNQQPSANLENIRNKCKNQLRMMQTSKKNLIRRFRVNKNANQINSECTRAKKIILDFDQLKKKLMNEGRVLRPKRMWGQGPRKLRQEAPQSQESVARINQRLDETEQMIKEICQDFSDKQQQCETLNNNSDLQIQIFDTPQSFNGVLKHYQKIGFSWLVNMFKQKLNPLLCDQMGLGKTIQIIAFFLYLAENFQYGPFLVICPNSLLNNWISEMKRFADVLNVWPYWGNIQQRQIIRQGLQHLIHINQNNINEVNLNENEIFGTKQCPMHVMVTSYSLAVQDIKYLNKIPWISIVLDEGQMIKSSETKRWYTLMQYQTQNKVLLSGTPVQNSLDELWSLLHFVMPTVFQSKENFADWFGRDIESAATSGLRLNQEQMKRLTNILTPFVLRREKKDVAQQLGEKIEKELKCKMTTRQSKIYKTIKQSANLGELIQTGKDEELNNIIMQLRKVVNHPQIFVRNMMHIPFVLKQESLRPKFLVEDDDELESIMTKLTSTVTTVNQEPPIKELNQMITLSLDGMIHEGTVSNSIQQYTSTKQKPTMKLLSDIISTMTSLYIETKDVQMRENYLTVHIRNDQGLFEYQLPSLFYQFIEQQESLKKFDVLSSLHSLFSIYSISEDMYRCTLAICLALKQNNNPLNFQVCGTGIYNIHFQDQIQYAKLFAEQCHSQKLEQYAEHHCRKNGQCDLVNVHLTKMLIQQLNFVQLPLILNSCKIVKEKTIGFPPILYTQLGRKHQIYIPPIMQPNFSLMQYSGLDQLLEESGKLQMLDRLLFSLCQQKQVSLIYCQMTKMMDILEDYLAFKKYKFVRLDGQMSVAERKSVVDRFMTDPSIVVFLLSTRAGSLGLNLTRASNVIFYESDWNPTSDAQASDRVHRIGQTKNVQIWKIVCQNSIDERIIRRAEEKNRMQKLVLSGQQRDQYGNLLSKKAQTRDLLLEVLGED</sequence>
<comment type="subcellular location">
    <subcellularLocation>
        <location evidence="1 9">Nucleus</location>
    </subcellularLocation>
</comment>
<dbReference type="InterPro" id="IPR049730">
    <property type="entry name" value="SNF2/RAD54-like_C"/>
</dbReference>
<dbReference type="FunFam" id="3.40.50.10810:FF:000005">
    <property type="entry name" value="Photoperiod-independent early flowering 1"/>
    <property type="match status" value="1"/>
</dbReference>
<dbReference type="Proteomes" id="UP001642409">
    <property type="component" value="Unassembled WGS sequence"/>
</dbReference>
<evidence type="ECO:0000259" key="10">
    <source>
        <dbReference type="PROSITE" id="PS51192"/>
    </source>
</evidence>
<feature type="domain" description="Helicase C-terminal" evidence="11">
    <location>
        <begin position="1261"/>
        <end position="1427"/>
    </location>
</feature>